<sequence>MTNRSVLTSAEATRFVKTLLELMVEHGLSSLSAGQAGRQLGLTQPGQFMTSDLTFHFMSPEEHRSAAEAYGLPAPLIRLAAGPRTDQDAEQFVRAAGQLFDVHRVSSLVFGARGYLGFRATEAAREFVLEAITVNARP</sequence>
<reference evidence="1 2" key="1">
    <citation type="submission" date="2024-09" db="EMBL/GenBank/DDBJ databases">
        <authorList>
            <person name="Sun Q."/>
            <person name="Mori K."/>
        </authorList>
    </citation>
    <scope>NUCLEOTIDE SEQUENCE [LARGE SCALE GENOMIC DNA]</scope>
    <source>
        <strain evidence="1 2">JCM 13503</strain>
    </source>
</reference>
<dbReference type="EMBL" id="JBHLYR010000013">
    <property type="protein sequence ID" value="MFB9991164.1"/>
    <property type="molecule type" value="Genomic_DNA"/>
</dbReference>
<keyword evidence="2" id="KW-1185">Reference proteome</keyword>
<comment type="caution">
    <text evidence="1">The sequence shown here is derived from an EMBL/GenBank/DDBJ whole genome shotgun (WGS) entry which is preliminary data.</text>
</comment>
<dbReference type="RefSeq" id="WP_380005822.1">
    <property type="nucleotide sequence ID" value="NZ_JBHLYR010000013.1"/>
</dbReference>
<protein>
    <submittedName>
        <fullName evidence="1">Uncharacterized protein</fullName>
    </submittedName>
</protein>
<gene>
    <name evidence="1" type="ORF">ACFFLM_04085</name>
</gene>
<evidence type="ECO:0000313" key="1">
    <source>
        <dbReference type="EMBL" id="MFB9991164.1"/>
    </source>
</evidence>
<name>A0ABV6AUI8_9DEIO</name>
<evidence type="ECO:0000313" key="2">
    <source>
        <dbReference type="Proteomes" id="UP001589733"/>
    </source>
</evidence>
<proteinExistence type="predicted"/>
<organism evidence="1 2">
    <name type="scientific">Deinococcus oregonensis</name>
    <dbReference type="NCBI Taxonomy" id="1805970"/>
    <lineage>
        <taxon>Bacteria</taxon>
        <taxon>Thermotogati</taxon>
        <taxon>Deinococcota</taxon>
        <taxon>Deinococci</taxon>
        <taxon>Deinococcales</taxon>
        <taxon>Deinococcaceae</taxon>
        <taxon>Deinococcus</taxon>
    </lineage>
</organism>
<accession>A0ABV6AUI8</accession>
<dbReference type="Proteomes" id="UP001589733">
    <property type="component" value="Unassembled WGS sequence"/>
</dbReference>